<evidence type="ECO:0000256" key="6">
    <source>
        <dbReference type="ARBA" id="ARBA00022840"/>
    </source>
</evidence>
<comment type="caution">
    <text evidence="11">The sequence shown here is derived from an EMBL/GenBank/DDBJ whole genome shotgun (WGS) entry which is preliminary data.</text>
</comment>
<evidence type="ECO:0000256" key="1">
    <source>
        <dbReference type="ARBA" id="ARBA00004141"/>
    </source>
</evidence>
<dbReference type="CDD" id="cd03213">
    <property type="entry name" value="ABCG_EPDR"/>
    <property type="match status" value="1"/>
</dbReference>
<feature type="domain" description="ABC transporter" evidence="10">
    <location>
        <begin position="56"/>
        <end position="295"/>
    </location>
</feature>
<dbReference type="Gene3D" id="3.40.50.300">
    <property type="entry name" value="P-loop containing nucleotide triphosphate hydrolases"/>
    <property type="match status" value="1"/>
</dbReference>
<dbReference type="InterPro" id="IPR043926">
    <property type="entry name" value="ABCG_dom"/>
</dbReference>
<dbReference type="GO" id="GO:0005524">
    <property type="term" value="F:ATP binding"/>
    <property type="evidence" value="ECO:0007669"/>
    <property type="project" value="UniProtKB-KW"/>
</dbReference>
<dbReference type="EMBL" id="JARQZJ010000002">
    <property type="protein sequence ID" value="KAK9869920.1"/>
    <property type="molecule type" value="Genomic_DNA"/>
</dbReference>
<feature type="transmembrane region" description="Helical" evidence="9">
    <location>
        <begin position="462"/>
        <end position="487"/>
    </location>
</feature>
<proteinExistence type="inferred from homology"/>
<name>A0AAW1TJD8_9CUCU</name>
<protein>
    <recommendedName>
        <fullName evidence="10">ABC transporter domain-containing protein</fullName>
    </recommendedName>
</protein>
<keyword evidence="5" id="KW-0547">Nucleotide-binding</keyword>
<keyword evidence="7 9" id="KW-1133">Transmembrane helix</keyword>
<dbReference type="Pfam" id="PF19055">
    <property type="entry name" value="ABC2_membrane_7"/>
    <property type="match status" value="1"/>
</dbReference>
<dbReference type="InterPro" id="IPR003439">
    <property type="entry name" value="ABC_transporter-like_ATP-bd"/>
</dbReference>
<dbReference type="PANTHER" id="PTHR48041:SF26">
    <property type="entry name" value="FI22810P1"/>
    <property type="match status" value="1"/>
</dbReference>
<dbReference type="Proteomes" id="UP001431783">
    <property type="component" value="Unassembled WGS sequence"/>
</dbReference>
<feature type="transmembrane region" description="Helical" evidence="9">
    <location>
        <begin position="388"/>
        <end position="408"/>
    </location>
</feature>
<keyword evidence="3" id="KW-0813">Transport</keyword>
<evidence type="ECO:0000256" key="2">
    <source>
        <dbReference type="ARBA" id="ARBA00005814"/>
    </source>
</evidence>
<dbReference type="InterPro" id="IPR017871">
    <property type="entry name" value="ABC_transporter-like_CS"/>
</dbReference>
<feature type="transmembrane region" description="Helical" evidence="9">
    <location>
        <begin position="420"/>
        <end position="441"/>
    </location>
</feature>
<accession>A0AAW1TJD8</accession>
<dbReference type="GO" id="GO:0140359">
    <property type="term" value="F:ABC-type transporter activity"/>
    <property type="evidence" value="ECO:0007669"/>
    <property type="project" value="InterPro"/>
</dbReference>
<dbReference type="PROSITE" id="PS50893">
    <property type="entry name" value="ABC_TRANSPORTER_2"/>
    <property type="match status" value="1"/>
</dbReference>
<keyword evidence="6" id="KW-0067">ATP-binding</keyword>
<sequence length="642" mass="72395">MEVVIHEAASGVVDSESGLEQSQVNYQVKNGDVRFSENGVNNAKFNRLPTKSPIDISFQNIVYNAPLGFRKGSKKILHSINGRFPPGQLIAIMGPSGAGKSTLLDILSGYRRTDIEGSVLINGENRDLKTFRKMTCYITQEDRLQPLLTVKENMMIAADLKLPTDTTMREKLRIIHEILVTLSLVKAEQTLTGQLSGGQRKRLSIALELISNPLVLFLDEPTTGLDSSSCSQCINLLQTLARQGRTIVCTIHQPSASMFQVFDQVYVLSEGKCLYQGSATNMVQFFNEIGASCPMYHNPADYVIEIACGEYGSQIIDKMVHLSDNGRSLHYFNNPHSLPDVRSLKEKADHEYQHEGQEELEATSQWNQLKVLMRRGWIKMKRDETLTYMRIIVNIAVGIMLGTLYWQIGNNASRTLDNYNLLFSILMHCMMSPMMLTILTFPGEMSILIKEHFNRWYTLKMYFLSVTIMDIPLSILCGTIFGVIIYYMTGQPLVFERFLMFLAISLLVTFVAQSFGLMIGSIFDVVNGNFVGPTTAVPIMMFAGFGVRINDLPGWLYWGSYVSYLRYGLEGLVGAIYGMKRGKLECPEEADYCLHAAPSRFLEEIGVRGDQFWNDIVALLIFIGVLKLLAYFLLRLKLMMIR</sequence>
<dbReference type="InterPro" id="IPR050352">
    <property type="entry name" value="ABCG_transporters"/>
</dbReference>
<dbReference type="PROSITE" id="PS00211">
    <property type="entry name" value="ABC_TRANSPORTER_1"/>
    <property type="match status" value="1"/>
</dbReference>
<dbReference type="GO" id="GO:0005886">
    <property type="term" value="C:plasma membrane"/>
    <property type="evidence" value="ECO:0007669"/>
    <property type="project" value="TreeGrafter"/>
</dbReference>
<evidence type="ECO:0000259" key="10">
    <source>
        <dbReference type="PROSITE" id="PS50893"/>
    </source>
</evidence>
<evidence type="ECO:0000256" key="4">
    <source>
        <dbReference type="ARBA" id="ARBA00022692"/>
    </source>
</evidence>
<dbReference type="FunFam" id="3.40.50.300:FF:001077">
    <property type="entry name" value="Uncharacterized protein, isoform A"/>
    <property type="match status" value="1"/>
</dbReference>
<feature type="transmembrane region" description="Helical" evidence="9">
    <location>
        <begin position="499"/>
        <end position="523"/>
    </location>
</feature>
<dbReference type="GO" id="GO:0016887">
    <property type="term" value="F:ATP hydrolysis activity"/>
    <property type="evidence" value="ECO:0007669"/>
    <property type="project" value="InterPro"/>
</dbReference>
<dbReference type="AlphaFoldDB" id="A0AAW1TJD8"/>
<dbReference type="InterPro" id="IPR027417">
    <property type="entry name" value="P-loop_NTPase"/>
</dbReference>
<evidence type="ECO:0000256" key="5">
    <source>
        <dbReference type="ARBA" id="ARBA00022741"/>
    </source>
</evidence>
<dbReference type="SMART" id="SM00382">
    <property type="entry name" value="AAA"/>
    <property type="match status" value="1"/>
</dbReference>
<feature type="transmembrane region" description="Helical" evidence="9">
    <location>
        <begin position="616"/>
        <end position="634"/>
    </location>
</feature>
<evidence type="ECO:0000256" key="8">
    <source>
        <dbReference type="ARBA" id="ARBA00023136"/>
    </source>
</evidence>
<gene>
    <name evidence="11" type="ORF">WA026_006018</name>
</gene>
<reference evidence="11 12" key="1">
    <citation type="submission" date="2023-03" db="EMBL/GenBank/DDBJ databases">
        <title>Genome insight into feeding habits of ladybird beetles.</title>
        <authorList>
            <person name="Li H.-S."/>
            <person name="Huang Y.-H."/>
            <person name="Pang H."/>
        </authorList>
    </citation>
    <scope>NUCLEOTIDE SEQUENCE [LARGE SCALE GENOMIC DNA]</scope>
    <source>
        <strain evidence="11">SYSU_2023b</strain>
        <tissue evidence="11">Whole body</tissue>
    </source>
</reference>
<dbReference type="Pfam" id="PF01061">
    <property type="entry name" value="ABC2_membrane"/>
    <property type="match status" value="1"/>
</dbReference>
<evidence type="ECO:0000313" key="11">
    <source>
        <dbReference type="EMBL" id="KAK9869920.1"/>
    </source>
</evidence>
<evidence type="ECO:0000256" key="7">
    <source>
        <dbReference type="ARBA" id="ARBA00022989"/>
    </source>
</evidence>
<evidence type="ECO:0000256" key="9">
    <source>
        <dbReference type="SAM" id="Phobius"/>
    </source>
</evidence>
<organism evidence="11 12">
    <name type="scientific">Henosepilachna vigintioctopunctata</name>
    <dbReference type="NCBI Taxonomy" id="420089"/>
    <lineage>
        <taxon>Eukaryota</taxon>
        <taxon>Metazoa</taxon>
        <taxon>Ecdysozoa</taxon>
        <taxon>Arthropoda</taxon>
        <taxon>Hexapoda</taxon>
        <taxon>Insecta</taxon>
        <taxon>Pterygota</taxon>
        <taxon>Neoptera</taxon>
        <taxon>Endopterygota</taxon>
        <taxon>Coleoptera</taxon>
        <taxon>Polyphaga</taxon>
        <taxon>Cucujiformia</taxon>
        <taxon>Coccinelloidea</taxon>
        <taxon>Coccinellidae</taxon>
        <taxon>Epilachninae</taxon>
        <taxon>Epilachnini</taxon>
        <taxon>Henosepilachna</taxon>
    </lineage>
</organism>
<dbReference type="InterPro" id="IPR003593">
    <property type="entry name" value="AAA+_ATPase"/>
</dbReference>
<evidence type="ECO:0000256" key="3">
    <source>
        <dbReference type="ARBA" id="ARBA00022448"/>
    </source>
</evidence>
<comment type="subcellular location">
    <subcellularLocation>
        <location evidence="1">Membrane</location>
        <topology evidence="1">Multi-pass membrane protein</topology>
    </subcellularLocation>
</comment>
<evidence type="ECO:0000313" key="12">
    <source>
        <dbReference type="Proteomes" id="UP001431783"/>
    </source>
</evidence>
<dbReference type="SUPFAM" id="SSF52540">
    <property type="entry name" value="P-loop containing nucleoside triphosphate hydrolases"/>
    <property type="match status" value="1"/>
</dbReference>
<keyword evidence="12" id="KW-1185">Reference proteome</keyword>
<dbReference type="InterPro" id="IPR013525">
    <property type="entry name" value="ABC2_TM"/>
</dbReference>
<feature type="transmembrane region" description="Helical" evidence="9">
    <location>
        <begin position="530"/>
        <end position="549"/>
    </location>
</feature>
<dbReference type="Pfam" id="PF00005">
    <property type="entry name" value="ABC_tran"/>
    <property type="match status" value="1"/>
</dbReference>
<keyword evidence="8 9" id="KW-0472">Membrane</keyword>
<comment type="similarity">
    <text evidence="2">Belongs to the ABC transporter superfamily. ABCG family. Eye pigment precursor importer (TC 3.A.1.204) subfamily.</text>
</comment>
<keyword evidence="4 9" id="KW-0812">Transmembrane</keyword>
<dbReference type="PANTHER" id="PTHR48041">
    <property type="entry name" value="ABC TRANSPORTER G FAMILY MEMBER 28"/>
    <property type="match status" value="1"/>
</dbReference>